<dbReference type="PANTHER" id="PTHR30115:SF11">
    <property type="entry name" value="NITROGEN REGULATORY PROTEIN P-II HOMOLOG"/>
    <property type="match status" value="1"/>
</dbReference>
<comment type="similarity">
    <text evidence="2">Belongs to the P(II) protein family.</text>
</comment>
<accession>A0A1H0D4H4</accession>
<evidence type="ECO:0000313" key="6">
    <source>
        <dbReference type="Proteomes" id="UP000199134"/>
    </source>
</evidence>
<dbReference type="GO" id="GO:0005829">
    <property type="term" value="C:cytosol"/>
    <property type="evidence" value="ECO:0007669"/>
    <property type="project" value="TreeGrafter"/>
</dbReference>
<reference evidence="4 5" key="1">
    <citation type="submission" date="2016-10" db="EMBL/GenBank/DDBJ databases">
        <authorList>
            <person name="Varghese N."/>
            <person name="Submissions S."/>
        </authorList>
    </citation>
    <scope>NUCLEOTIDE SEQUENCE</scope>
    <source>
        <strain evidence="4">BP1-145</strain>
        <strain evidence="5">BP1-148</strain>
    </source>
</reference>
<dbReference type="AlphaFoldDB" id="A0A1H0D4H4"/>
<dbReference type="PRINTS" id="PR00340">
    <property type="entry name" value="PIIGLNB"/>
</dbReference>
<dbReference type="SMART" id="SM00938">
    <property type="entry name" value="P-II"/>
    <property type="match status" value="1"/>
</dbReference>
<dbReference type="Proteomes" id="UP000198779">
    <property type="component" value="Unassembled WGS sequence"/>
</dbReference>
<dbReference type="InterPro" id="IPR002187">
    <property type="entry name" value="N-reg_PII"/>
</dbReference>
<reference evidence="3 6" key="2">
    <citation type="submission" date="2016-10" db="EMBL/GenBank/DDBJ databases">
        <authorList>
            <person name="de Groot N.N."/>
        </authorList>
    </citation>
    <scope>NUCLEOTIDE SEQUENCE [LARGE SCALE GENOMIC DNA]</scope>
    <source>
        <strain evidence="6">BP1-145</strain>
        <strain evidence="3">BP1-148</strain>
    </source>
</reference>
<organism evidence="4 6">
    <name type="scientific">Prevotella communis</name>
    <dbReference type="NCBI Taxonomy" id="2913614"/>
    <lineage>
        <taxon>Bacteria</taxon>
        <taxon>Pseudomonadati</taxon>
        <taxon>Bacteroidota</taxon>
        <taxon>Bacteroidia</taxon>
        <taxon>Bacteroidales</taxon>
        <taxon>Prevotellaceae</taxon>
        <taxon>Prevotella</taxon>
    </lineage>
</organism>
<dbReference type="SUPFAM" id="SSF54913">
    <property type="entry name" value="GlnB-like"/>
    <property type="match status" value="1"/>
</dbReference>
<dbReference type="PANTHER" id="PTHR30115">
    <property type="entry name" value="NITROGEN REGULATORY PROTEIN P-II"/>
    <property type="match status" value="1"/>
</dbReference>
<dbReference type="Pfam" id="PF00543">
    <property type="entry name" value="P-II"/>
    <property type="match status" value="1"/>
</dbReference>
<evidence type="ECO:0000313" key="5">
    <source>
        <dbReference type="Proteomes" id="UP000198779"/>
    </source>
</evidence>
<evidence type="ECO:0000313" key="4">
    <source>
        <dbReference type="EMBL" id="SDN65084.1"/>
    </source>
</evidence>
<dbReference type="InterPro" id="IPR015867">
    <property type="entry name" value="N-reg_PII/ATP_PRibTrfase_C"/>
</dbReference>
<sequence>MKKIEAIIRKTKFEEVKEALLTSDINWFEYHDVHGIGQSRQERIYRGVMYSTDVIERVAITIVCRDQFLDPTIKVLLEVAHTGEVGDGRIFVSDVLETYSIRTGEKGDTVLRDKK</sequence>
<evidence type="ECO:0000256" key="1">
    <source>
        <dbReference type="PIRSR" id="PIRSR602187-50"/>
    </source>
</evidence>
<dbReference type="GO" id="GO:0006808">
    <property type="term" value="P:regulation of nitrogen utilization"/>
    <property type="evidence" value="ECO:0007669"/>
    <property type="project" value="InterPro"/>
</dbReference>
<dbReference type="Proteomes" id="UP000199134">
    <property type="component" value="Unassembled WGS sequence"/>
</dbReference>
<dbReference type="RefSeq" id="WP_091816563.1">
    <property type="nucleotide sequence ID" value="NZ_CP091790.1"/>
</dbReference>
<dbReference type="PROSITE" id="PS00638">
    <property type="entry name" value="PII_GLNB_CTER"/>
    <property type="match status" value="1"/>
</dbReference>
<name>A0A1H0D4H4_9BACT</name>
<dbReference type="Gene3D" id="3.30.70.120">
    <property type="match status" value="1"/>
</dbReference>
<dbReference type="STRING" id="645274.SAMN04487901_10658"/>
<evidence type="ECO:0000313" key="3">
    <source>
        <dbReference type="EMBL" id="SDG61464.1"/>
    </source>
</evidence>
<evidence type="ECO:0000256" key="2">
    <source>
        <dbReference type="RuleBase" id="RU003936"/>
    </source>
</evidence>
<dbReference type="OrthoDB" id="9802729at2"/>
<keyword evidence="5" id="KW-1185">Reference proteome</keyword>
<feature type="modified residue" description="O-UMP-tyrosine" evidence="1">
    <location>
        <position position="50"/>
    </location>
</feature>
<dbReference type="InterPro" id="IPR011322">
    <property type="entry name" value="N-reg_PII-like_a/b"/>
</dbReference>
<proteinExistence type="inferred from homology"/>
<gene>
    <name evidence="4" type="ORF">SAMN04487900_101273</name>
    <name evidence="3" type="ORF">SAMN04487901_10658</name>
</gene>
<accession>A0A1G7VP07</accession>
<dbReference type="GO" id="GO:0030234">
    <property type="term" value="F:enzyme regulator activity"/>
    <property type="evidence" value="ECO:0007669"/>
    <property type="project" value="InterPro"/>
</dbReference>
<dbReference type="GO" id="GO:0005524">
    <property type="term" value="F:ATP binding"/>
    <property type="evidence" value="ECO:0007669"/>
    <property type="project" value="TreeGrafter"/>
</dbReference>
<dbReference type="EMBL" id="FNIW01000001">
    <property type="protein sequence ID" value="SDN65084.1"/>
    <property type="molecule type" value="Genomic_DNA"/>
</dbReference>
<keyword evidence="1" id="KW-0597">Phosphoprotein</keyword>
<dbReference type="InterPro" id="IPR017918">
    <property type="entry name" value="N-reg_PII_CS"/>
</dbReference>
<dbReference type="PROSITE" id="PS51343">
    <property type="entry name" value="PII_GLNB_DOM"/>
    <property type="match status" value="1"/>
</dbReference>
<dbReference type="EMBL" id="FNCQ01000006">
    <property type="protein sequence ID" value="SDG61464.1"/>
    <property type="molecule type" value="Genomic_DNA"/>
</dbReference>
<protein>
    <submittedName>
        <fullName evidence="4">Nitrogen regulatory protein P-II family</fullName>
    </submittedName>
</protein>